<keyword evidence="3" id="KW-1185">Reference proteome</keyword>
<feature type="region of interest" description="Disordered" evidence="1">
    <location>
        <begin position="36"/>
        <end position="65"/>
    </location>
</feature>
<evidence type="ECO:0000313" key="3">
    <source>
        <dbReference type="Proteomes" id="UP000017747"/>
    </source>
</evidence>
<sequence>MLEAKEGYCTTCERLSYFVPVEEGYQCQNCQAINTMKGPSEPDEAPDIKAELFADVNDPPIDEIL</sequence>
<comment type="caution">
    <text evidence="2">The sequence shown here is derived from an EMBL/GenBank/DDBJ whole genome shotgun (WGS) entry which is preliminary data.</text>
</comment>
<proteinExistence type="predicted"/>
<evidence type="ECO:0000313" key="2">
    <source>
        <dbReference type="EMBL" id="ETA79365.1"/>
    </source>
</evidence>
<dbReference type="OrthoDB" id="1955419at2"/>
<organism evidence="2 3">
    <name type="scientific">Youngiibacter fragilis 232.1</name>
    <dbReference type="NCBI Taxonomy" id="994573"/>
    <lineage>
        <taxon>Bacteria</taxon>
        <taxon>Bacillati</taxon>
        <taxon>Bacillota</taxon>
        <taxon>Clostridia</taxon>
        <taxon>Eubacteriales</taxon>
        <taxon>Clostridiaceae</taxon>
        <taxon>Youngiibacter</taxon>
    </lineage>
</organism>
<name>V7HZF1_9CLOT</name>
<dbReference type="eggNOG" id="ENOG502ZHGQ">
    <property type="taxonomic scope" value="Bacteria"/>
</dbReference>
<dbReference type="AlphaFoldDB" id="V7HZF1"/>
<dbReference type="STRING" id="994573.T472_0217460"/>
<dbReference type="EMBL" id="AXUN02000217">
    <property type="protein sequence ID" value="ETA79365.1"/>
    <property type="molecule type" value="Genomic_DNA"/>
</dbReference>
<dbReference type="Proteomes" id="UP000017747">
    <property type="component" value="Unassembled WGS sequence"/>
</dbReference>
<accession>V7HZF1</accession>
<gene>
    <name evidence="2" type="ORF">T472_0217460</name>
</gene>
<evidence type="ECO:0000256" key="1">
    <source>
        <dbReference type="SAM" id="MobiDB-lite"/>
    </source>
</evidence>
<dbReference type="RefSeq" id="WP_023388956.1">
    <property type="nucleotide sequence ID" value="NZ_AXUN02000217.1"/>
</dbReference>
<reference evidence="2 3" key="1">
    <citation type="journal article" date="2014" name="Genome Announc.">
        <title>Genome Sequence of Youngiibacter fragilis, the Type Strain of the Genus Youngiibacter.</title>
        <authorList>
            <person name="Wawrik C.B."/>
            <person name="Callaghan A.V."/>
            <person name="Stamps B.W."/>
            <person name="Wawrik B."/>
        </authorList>
    </citation>
    <scope>NUCLEOTIDE SEQUENCE [LARGE SCALE GENOMIC DNA]</scope>
    <source>
        <strain evidence="2 3">232.1</strain>
    </source>
</reference>
<protein>
    <submittedName>
        <fullName evidence="2">Uncharacterized protein</fullName>
    </submittedName>
</protein>